<name>A0A7G7BQC4_9ACTN</name>
<dbReference type="PANTHER" id="PTHR10628:SF30">
    <property type="entry name" value="EXO-ALPHA-SIALIDASE"/>
    <property type="match status" value="1"/>
</dbReference>
<evidence type="ECO:0000256" key="2">
    <source>
        <dbReference type="ARBA" id="ARBA00009348"/>
    </source>
</evidence>
<dbReference type="EC" id="3.2.1.18" evidence="3"/>
<dbReference type="EMBL" id="CP045702">
    <property type="protein sequence ID" value="QNE77539.1"/>
    <property type="molecule type" value="Genomic_DNA"/>
</dbReference>
<gene>
    <name evidence="5" type="ORF">F0344_25700</name>
</gene>
<sequence length="411" mass="43085">MVRCRYPVLAGVSFLIAGCQVVPQTADQRSAVPPTVLRCAPTDVFVSGRMGYDVFRIPALVTVRESSSDRPVLVAFAEGRRDGAADHGDIDVVQRVSRDGGCTWSALTRVADAGSDTLGNPAPVVDASGTRMVLLTTRNGGRTTERAIMTGAAASRDGRRVYVQSSTDAGLSWSPPHEITDAVKRQDWRWYATGPGHGITLTHGAHAGRIVVAANHSVAPGPGSSDTGVEPHHYAGHSLISDDGGATWRVGYVDPAGGELHHVNETAVAELPDGQVYFNARNQHGSAPGSRVHAWSRDGGVTLESPFEAVADITAPTVQGSLLHVGDSAAGGSLFMAAPSDPEDRARMTVRTSGDGGATWSDGLVVSPSKAAYSDMARVDADHVGLLYETGRTSAYDAIRFTPIALADLTN</sequence>
<dbReference type="GO" id="GO:0016020">
    <property type="term" value="C:membrane"/>
    <property type="evidence" value="ECO:0007669"/>
    <property type="project" value="TreeGrafter"/>
</dbReference>
<reference evidence="6" key="1">
    <citation type="submission" date="2019-10" db="EMBL/GenBank/DDBJ databases">
        <title>Antimicrobial potential of Antarctic Bacteria.</title>
        <authorList>
            <person name="Benaud N."/>
            <person name="Edwards R.J."/>
            <person name="Ferrari B.C."/>
        </authorList>
    </citation>
    <scope>NUCLEOTIDE SEQUENCE [LARGE SCALE GENOMIC DNA]</scope>
    <source>
        <strain evidence="6">NBSH44</strain>
    </source>
</reference>
<comment type="catalytic activity">
    <reaction evidence="1">
        <text>Hydrolysis of alpha-(2-&gt;3)-, alpha-(2-&gt;6)-, alpha-(2-&gt;8)- glycosidic linkages of terminal sialic acid residues in oligosaccharides, glycoproteins, glycolipids, colominic acid and synthetic substrates.</text>
        <dbReference type="EC" id="3.2.1.18"/>
    </reaction>
</comment>
<dbReference type="InterPro" id="IPR011040">
    <property type="entry name" value="Sialidase"/>
</dbReference>
<comment type="similarity">
    <text evidence="2">Belongs to the glycosyl hydrolase 33 family.</text>
</comment>
<evidence type="ECO:0000259" key="4">
    <source>
        <dbReference type="Pfam" id="PF13088"/>
    </source>
</evidence>
<dbReference type="KEGG" id="sfiy:F0344_25700"/>
<dbReference type="InterPro" id="IPR036278">
    <property type="entry name" value="Sialidase_sf"/>
</dbReference>
<dbReference type="Gene3D" id="2.120.10.10">
    <property type="match status" value="1"/>
</dbReference>
<feature type="domain" description="Sialidase" evidence="4">
    <location>
        <begin position="74"/>
        <end position="379"/>
    </location>
</feature>
<dbReference type="PROSITE" id="PS51257">
    <property type="entry name" value="PROKAR_LIPOPROTEIN"/>
    <property type="match status" value="1"/>
</dbReference>
<dbReference type="InterPro" id="IPR026856">
    <property type="entry name" value="Sialidase_fam"/>
</dbReference>
<dbReference type="GO" id="GO:0005737">
    <property type="term" value="C:cytoplasm"/>
    <property type="evidence" value="ECO:0007669"/>
    <property type="project" value="TreeGrafter"/>
</dbReference>
<dbReference type="GO" id="GO:0006689">
    <property type="term" value="P:ganglioside catabolic process"/>
    <property type="evidence" value="ECO:0007669"/>
    <property type="project" value="TreeGrafter"/>
</dbReference>
<dbReference type="SUPFAM" id="SSF50939">
    <property type="entry name" value="Sialidases"/>
    <property type="match status" value="1"/>
</dbReference>
<evidence type="ECO:0000313" key="5">
    <source>
        <dbReference type="EMBL" id="QNE77539.1"/>
    </source>
</evidence>
<dbReference type="CDD" id="cd15482">
    <property type="entry name" value="Sialidase_non-viral"/>
    <property type="match status" value="1"/>
</dbReference>
<keyword evidence="6" id="KW-1185">Reference proteome</keyword>
<dbReference type="AlphaFoldDB" id="A0A7G7BQC4"/>
<proteinExistence type="inferred from homology"/>
<dbReference type="Proteomes" id="UP000515307">
    <property type="component" value="Chromosome"/>
</dbReference>
<organism evidence="5 6">
    <name type="scientific">Streptomyces finlayi</name>
    <dbReference type="NCBI Taxonomy" id="67296"/>
    <lineage>
        <taxon>Bacteria</taxon>
        <taxon>Bacillati</taxon>
        <taxon>Actinomycetota</taxon>
        <taxon>Actinomycetes</taxon>
        <taxon>Kitasatosporales</taxon>
        <taxon>Streptomycetaceae</taxon>
        <taxon>Streptomyces</taxon>
    </lineage>
</organism>
<protein>
    <recommendedName>
        <fullName evidence="3">exo-alpha-sialidase</fullName>
        <ecNumber evidence="3">3.2.1.18</ecNumber>
    </recommendedName>
</protein>
<dbReference type="Pfam" id="PF13088">
    <property type="entry name" value="BNR_2"/>
    <property type="match status" value="1"/>
</dbReference>
<evidence type="ECO:0000256" key="3">
    <source>
        <dbReference type="ARBA" id="ARBA00012733"/>
    </source>
</evidence>
<evidence type="ECO:0000313" key="6">
    <source>
        <dbReference type="Proteomes" id="UP000515307"/>
    </source>
</evidence>
<accession>A0A7G7BQC4</accession>
<dbReference type="GO" id="GO:0009313">
    <property type="term" value="P:oligosaccharide catabolic process"/>
    <property type="evidence" value="ECO:0007669"/>
    <property type="project" value="TreeGrafter"/>
</dbReference>
<dbReference type="GO" id="GO:0004308">
    <property type="term" value="F:exo-alpha-sialidase activity"/>
    <property type="evidence" value="ECO:0007669"/>
    <property type="project" value="UniProtKB-EC"/>
</dbReference>
<evidence type="ECO:0000256" key="1">
    <source>
        <dbReference type="ARBA" id="ARBA00000427"/>
    </source>
</evidence>
<dbReference type="PANTHER" id="PTHR10628">
    <property type="entry name" value="SIALIDASE"/>
    <property type="match status" value="1"/>
</dbReference>